<sequence length="384" mass="43714">MILDNIKLYKANGLDVIECFLDNTRIYFKMTHLHQSANGVLLYDSFMIALIPLMLEKCENLEIKGTVDQVLLDQLNKSILPELCIIHKMNKHIEIKASQTIEIKIDNLTKATGISCGVDSIATVKEFIDSNTKLDYLTFFDAGSHGAFGTHNTEITFNHRLENALKAAENLDLEIIKVRTNVHQLLKGQFKSAHSFLNLSCVFATQGFINEYYYASAYSLNQSSLVSGDTSNYDHYILPQLYASYLNTTSTLGDKRRIERVNYIANFKITRHHLDVCTNTFKANNTGHLNCSTCEKCMRTALSLEQLLDINLFKNVFNLELFNAQRGTYISSLLMGTNTIHDDELLSLLKENCQIKFFHKNQAFQMKLKTSLKSMLKRNSKSTK</sequence>
<dbReference type="EMBL" id="MTPW01000001">
    <property type="protein sequence ID" value="PQJ32187.1"/>
    <property type="molecule type" value="Genomic_DNA"/>
</dbReference>
<name>A0A2S7UC43_9FLAO</name>
<dbReference type="AlphaFoldDB" id="A0A2S7UC43"/>
<dbReference type="RefSeq" id="WP_105071276.1">
    <property type="nucleotide sequence ID" value="NZ_MTPW01000001.1"/>
</dbReference>
<dbReference type="OrthoDB" id="396512at2"/>
<evidence type="ECO:0000313" key="2">
    <source>
        <dbReference type="Proteomes" id="UP000239747"/>
    </source>
</evidence>
<reference evidence="1 2" key="1">
    <citation type="submission" date="2017-01" db="EMBL/GenBank/DDBJ databases">
        <title>Trade-off between light-utilization and light-protection in marine flavobacteria.</title>
        <authorList>
            <person name="Kumagai Y."/>
            <person name="Yoshizawa S."/>
            <person name="Kogure K."/>
            <person name="Iwasaki W."/>
        </authorList>
    </citation>
    <scope>NUCLEOTIDE SEQUENCE [LARGE SCALE GENOMIC DNA]</scope>
    <source>
        <strain evidence="1 2">KCTC 32109</strain>
    </source>
</reference>
<comment type="caution">
    <text evidence="1">The sequence shown here is derived from an EMBL/GenBank/DDBJ whole genome shotgun (WGS) entry which is preliminary data.</text>
</comment>
<gene>
    <name evidence="1" type="ORF">BST92_09730</name>
</gene>
<accession>A0A2S7UC43</accession>
<evidence type="ECO:0000313" key="1">
    <source>
        <dbReference type="EMBL" id="PQJ32187.1"/>
    </source>
</evidence>
<dbReference type="Proteomes" id="UP000239747">
    <property type="component" value="Unassembled WGS sequence"/>
</dbReference>
<keyword evidence="2" id="KW-1185">Reference proteome</keyword>
<protein>
    <submittedName>
        <fullName evidence="1">Uncharacterized protein</fullName>
    </submittedName>
</protein>
<organism evidence="1 2">
    <name type="scientific">Nonlabens arenilitoris</name>
    <dbReference type="NCBI Taxonomy" id="1217969"/>
    <lineage>
        <taxon>Bacteria</taxon>
        <taxon>Pseudomonadati</taxon>
        <taxon>Bacteroidota</taxon>
        <taxon>Flavobacteriia</taxon>
        <taxon>Flavobacteriales</taxon>
        <taxon>Flavobacteriaceae</taxon>
        <taxon>Nonlabens</taxon>
    </lineage>
</organism>
<proteinExistence type="predicted"/>